<dbReference type="AlphaFoldDB" id="A0A9Q0GRH9"/>
<evidence type="ECO:0000256" key="2">
    <source>
        <dbReference type="PROSITE-ProRule" id="PRU00176"/>
    </source>
</evidence>
<dbReference type="OrthoDB" id="417481at2759"/>
<dbReference type="SMART" id="SM00360">
    <property type="entry name" value="RRM"/>
    <property type="match status" value="2"/>
</dbReference>
<dbReference type="Pfam" id="PF04059">
    <property type="entry name" value="RRM_2"/>
    <property type="match status" value="1"/>
</dbReference>
<evidence type="ECO:0000313" key="5">
    <source>
        <dbReference type="EMBL" id="KAJ4952791.1"/>
    </source>
</evidence>
<dbReference type="FunFam" id="3.30.70.330:FF:001402">
    <property type="entry name" value="Terminal EAR1-like 1"/>
    <property type="match status" value="1"/>
</dbReference>
<dbReference type="Proteomes" id="UP001141806">
    <property type="component" value="Unassembled WGS sequence"/>
</dbReference>
<keyword evidence="1 2" id="KW-0694">RNA-binding</keyword>
<dbReference type="InterPro" id="IPR034458">
    <property type="entry name" value="EAR1-like_RRM3"/>
</dbReference>
<sequence length="536" mass="60816">MDEVKFPRHLNPCAQDYKPGIPSPPAQVVHLGPQQMYSTNPCLSLYPTISTCITTITGLPVIMPFYYLLPASAPYVRPTRKNQPPPPPLSPPSPPMLPPPSPNATRALFLSFVPTDVSETMVRRELHVFGEVRSVQMERLQDGIVTVHFHDLRHAEAALEEMQKQHMQQQSRLREHYSALQNHHINLSLGLGLGLEHFPPPLPPPAPGLIAGWAVWAQFTDPDIFALSDGHNQGTLVVFNLDLDVSSSKLKEIFEVFGPVKEVRETPLKQHQRFVEFFDIRDAAKALSEMNGKEIQGRNVIVKFSRPGGYGRRLLGPCHPSATKKWSEDERDPGGPSKKATNNNQYSRSRCWKARHESLVVHFVINENALMESNIRDTRTTVMIKNIPNKCSQKLLLNLLDDHCIHCNELLADGDGQPLSSYDFIYLPIDFTHKCNLGYGFVNLTSPQATLRFYKAFHMQPWPEVFNSKKICQVTYARLQGLEALKNNFKKSHIMCDIEEYLAVVFSPPRDGKHISKAMIVANLQGIEREYQRWRR</sequence>
<feature type="domain" description="RRM" evidence="4">
    <location>
        <begin position="106"/>
        <end position="180"/>
    </location>
</feature>
<comment type="caution">
    <text evidence="5">The sequence shown here is derived from an EMBL/GenBank/DDBJ whole genome shotgun (WGS) entry which is preliminary data.</text>
</comment>
<feature type="region of interest" description="Disordered" evidence="3">
    <location>
        <begin position="316"/>
        <end position="346"/>
    </location>
</feature>
<gene>
    <name evidence="5" type="ORF">NE237_029623</name>
</gene>
<accession>A0A9Q0GRH9</accession>
<name>A0A9Q0GRH9_9MAGN</name>
<dbReference type="PROSITE" id="PS50102">
    <property type="entry name" value="RRM"/>
    <property type="match status" value="2"/>
</dbReference>
<dbReference type="InterPro" id="IPR012677">
    <property type="entry name" value="Nucleotide-bd_a/b_plait_sf"/>
</dbReference>
<protein>
    <recommendedName>
        <fullName evidence="4">RRM domain-containing protein</fullName>
    </recommendedName>
</protein>
<dbReference type="InterPro" id="IPR000504">
    <property type="entry name" value="RRM_dom"/>
</dbReference>
<reference evidence="5" key="1">
    <citation type="journal article" date="2023" name="Plant J.">
        <title>The genome of the king protea, Protea cynaroides.</title>
        <authorList>
            <person name="Chang J."/>
            <person name="Duong T.A."/>
            <person name="Schoeman C."/>
            <person name="Ma X."/>
            <person name="Roodt D."/>
            <person name="Barker N."/>
            <person name="Li Z."/>
            <person name="Van de Peer Y."/>
            <person name="Mizrachi E."/>
        </authorList>
    </citation>
    <scope>NUCLEOTIDE SEQUENCE</scope>
    <source>
        <tissue evidence="5">Young leaves</tissue>
    </source>
</reference>
<dbReference type="CDD" id="cd12530">
    <property type="entry name" value="RRM3_EAR1_like"/>
    <property type="match status" value="1"/>
</dbReference>
<feature type="compositionally biased region" description="Pro residues" evidence="3">
    <location>
        <begin position="83"/>
        <end position="101"/>
    </location>
</feature>
<dbReference type="GO" id="GO:0003723">
    <property type="term" value="F:RNA binding"/>
    <property type="evidence" value="ECO:0007669"/>
    <property type="project" value="UniProtKB-UniRule"/>
</dbReference>
<dbReference type="PANTHER" id="PTHR23189">
    <property type="entry name" value="RNA RECOGNITION MOTIF-CONTAINING"/>
    <property type="match status" value="1"/>
</dbReference>
<dbReference type="InterPro" id="IPR035979">
    <property type="entry name" value="RBD_domain_sf"/>
</dbReference>
<feature type="region of interest" description="Disordered" evidence="3">
    <location>
        <begin position="78"/>
        <end position="101"/>
    </location>
</feature>
<dbReference type="InterPro" id="IPR007201">
    <property type="entry name" value="Mei2-like_Rrm_C"/>
</dbReference>
<dbReference type="Pfam" id="PF00076">
    <property type="entry name" value="RRM_1"/>
    <property type="match status" value="2"/>
</dbReference>
<dbReference type="SUPFAM" id="SSF54928">
    <property type="entry name" value="RNA-binding domain, RBD"/>
    <property type="match status" value="2"/>
</dbReference>
<dbReference type="EMBL" id="JAMYWD010000012">
    <property type="protein sequence ID" value="KAJ4952791.1"/>
    <property type="molecule type" value="Genomic_DNA"/>
</dbReference>
<keyword evidence="6" id="KW-1185">Reference proteome</keyword>
<proteinExistence type="predicted"/>
<organism evidence="5 6">
    <name type="scientific">Protea cynaroides</name>
    <dbReference type="NCBI Taxonomy" id="273540"/>
    <lineage>
        <taxon>Eukaryota</taxon>
        <taxon>Viridiplantae</taxon>
        <taxon>Streptophyta</taxon>
        <taxon>Embryophyta</taxon>
        <taxon>Tracheophyta</taxon>
        <taxon>Spermatophyta</taxon>
        <taxon>Magnoliopsida</taxon>
        <taxon>Proteales</taxon>
        <taxon>Proteaceae</taxon>
        <taxon>Protea</taxon>
    </lineage>
</organism>
<evidence type="ECO:0000259" key="4">
    <source>
        <dbReference type="PROSITE" id="PS50102"/>
    </source>
</evidence>
<evidence type="ECO:0000313" key="6">
    <source>
        <dbReference type="Proteomes" id="UP001141806"/>
    </source>
</evidence>
<dbReference type="Gene3D" id="3.30.70.330">
    <property type="match status" value="2"/>
</dbReference>
<evidence type="ECO:0000256" key="1">
    <source>
        <dbReference type="ARBA" id="ARBA00022884"/>
    </source>
</evidence>
<feature type="domain" description="RRM" evidence="4">
    <location>
        <begin position="234"/>
        <end position="307"/>
    </location>
</feature>
<evidence type="ECO:0000256" key="3">
    <source>
        <dbReference type="SAM" id="MobiDB-lite"/>
    </source>
</evidence>